<dbReference type="PANTHER" id="PTHR13812:SF19">
    <property type="entry name" value="KETIMINE REDUCTASE MU-CRYSTALLIN"/>
    <property type="match status" value="1"/>
</dbReference>
<dbReference type="OrthoDB" id="9801817at2"/>
<protein>
    <submittedName>
        <fullName evidence="2">Ornithine cyclodeaminase family protein</fullName>
    </submittedName>
</protein>
<dbReference type="Gene3D" id="3.30.1780.10">
    <property type="entry name" value="ornithine cyclodeaminase, domain 1"/>
    <property type="match status" value="1"/>
</dbReference>
<dbReference type="InterPro" id="IPR003462">
    <property type="entry name" value="ODC_Mu_crystall"/>
</dbReference>
<reference evidence="2" key="1">
    <citation type="submission" date="2019-03" db="EMBL/GenBank/DDBJ databases">
        <title>Afifella sp. nov., isolated from activated sludge.</title>
        <authorList>
            <person name="Li Q."/>
            <person name="Liu Y."/>
        </authorList>
    </citation>
    <scope>NUCLEOTIDE SEQUENCE</scope>
    <source>
        <strain evidence="2">L72</strain>
    </source>
</reference>
<dbReference type="InterPro" id="IPR023401">
    <property type="entry name" value="ODC_N"/>
</dbReference>
<dbReference type="Pfam" id="PF02423">
    <property type="entry name" value="OCD_Mu_crystall"/>
    <property type="match status" value="1"/>
</dbReference>
<sequence length="356" mass="39348">MTLLINNDVTARVLDMGEAVAAMENALLQHARGQATFQPRVDLWSPTAKDGDYYRWGHLLGAMADPPTLALRFKSDILKWTDYSGVKTEEWFCMEPGRYCGFIILIDTSNGEIIGLLNDGVLQHVRVGATAGVGAKYLARKDACVLGVLGSGGMARTYTEALAVARELQEVRVYSPTPKNREAFAEEMGEKLGIRVVPCDSAASALKDVDMVATCTDSRVPVYTADMLKLHRPGVFLVRCRYDEMDDATFEAVDKVFVNATGAYTDLVIGTEEERARRPTDSAYRRRYKTTSYGMLADVIAGKIEGRTSDGETIFYHNTSAGLQFAAIGRLVYERARAARLGMPIPIDWFTQDIRN</sequence>
<dbReference type="Proteomes" id="UP000773614">
    <property type="component" value="Unassembled WGS sequence"/>
</dbReference>
<evidence type="ECO:0000313" key="3">
    <source>
        <dbReference type="Proteomes" id="UP000773614"/>
    </source>
</evidence>
<proteinExistence type="inferred from homology"/>
<dbReference type="Gene3D" id="3.40.50.720">
    <property type="entry name" value="NAD(P)-binding Rossmann-like Domain"/>
    <property type="match status" value="1"/>
</dbReference>
<evidence type="ECO:0000256" key="1">
    <source>
        <dbReference type="ARBA" id="ARBA00008903"/>
    </source>
</evidence>
<dbReference type="EMBL" id="SPKJ01000010">
    <property type="protein sequence ID" value="MYZ47120.1"/>
    <property type="molecule type" value="Genomic_DNA"/>
</dbReference>
<dbReference type="InterPro" id="IPR036291">
    <property type="entry name" value="NAD(P)-bd_dom_sf"/>
</dbReference>
<gene>
    <name evidence="2" type="ORF">E4O86_05270</name>
</gene>
<dbReference type="AlphaFoldDB" id="A0A964WST0"/>
<keyword evidence="3" id="KW-1185">Reference proteome</keyword>
<dbReference type="SUPFAM" id="SSF51735">
    <property type="entry name" value="NAD(P)-binding Rossmann-fold domains"/>
    <property type="match status" value="1"/>
</dbReference>
<evidence type="ECO:0000313" key="2">
    <source>
        <dbReference type="EMBL" id="MYZ47120.1"/>
    </source>
</evidence>
<name>A0A964WST0_9HYPH</name>
<dbReference type="RefSeq" id="WP_161139470.1">
    <property type="nucleotide sequence ID" value="NZ_SPKJ01000010.1"/>
</dbReference>
<organism evidence="2 3">
    <name type="scientific">Propylenella binzhouense</name>
    <dbReference type="NCBI Taxonomy" id="2555902"/>
    <lineage>
        <taxon>Bacteria</taxon>
        <taxon>Pseudomonadati</taxon>
        <taxon>Pseudomonadota</taxon>
        <taxon>Alphaproteobacteria</taxon>
        <taxon>Hyphomicrobiales</taxon>
        <taxon>Propylenellaceae</taxon>
        <taxon>Propylenella</taxon>
    </lineage>
</organism>
<dbReference type="PANTHER" id="PTHR13812">
    <property type="entry name" value="KETIMINE REDUCTASE MU-CRYSTALLIN"/>
    <property type="match status" value="1"/>
</dbReference>
<comment type="caution">
    <text evidence="2">The sequence shown here is derived from an EMBL/GenBank/DDBJ whole genome shotgun (WGS) entry which is preliminary data.</text>
</comment>
<comment type="similarity">
    <text evidence="1">Belongs to the ornithine cyclodeaminase/mu-crystallin family.</text>
</comment>
<dbReference type="GO" id="GO:0005737">
    <property type="term" value="C:cytoplasm"/>
    <property type="evidence" value="ECO:0007669"/>
    <property type="project" value="TreeGrafter"/>
</dbReference>
<accession>A0A964WST0</accession>